<evidence type="ECO:0000256" key="1">
    <source>
        <dbReference type="ARBA" id="ARBA00009477"/>
    </source>
</evidence>
<dbReference type="InterPro" id="IPR006143">
    <property type="entry name" value="RND_pump_MFP"/>
</dbReference>
<dbReference type="PANTHER" id="PTHR30469">
    <property type="entry name" value="MULTIDRUG RESISTANCE PROTEIN MDTA"/>
    <property type="match status" value="1"/>
</dbReference>
<dbReference type="Pfam" id="PF25917">
    <property type="entry name" value="BSH_RND"/>
    <property type="match status" value="1"/>
</dbReference>
<dbReference type="Gene3D" id="2.40.30.170">
    <property type="match status" value="1"/>
</dbReference>
<dbReference type="Pfam" id="PF25989">
    <property type="entry name" value="YknX_C"/>
    <property type="match status" value="1"/>
</dbReference>
<evidence type="ECO:0000313" key="5">
    <source>
        <dbReference type="EMBL" id="MFD0868656.1"/>
    </source>
</evidence>
<dbReference type="EMBL" id="JBHTIU010000020">
    <property type="protein sequence ID" value="MFD0868656.1"/>
    <property type="molecule type" value="Genomic_DNA"/>
</dbReference>
<evidence type="ECO:0000259" key="3">
    <source>
        <dbReference type="Pfam" id="PF25917"/>
    </source>
</evidence>
<name>A0ABW3D821_9BACL</name>
<reference evidence="6" key="1">
    <citation type="journal article" date="2019" name="Int. J. Syst. Evol. Microbiol.">
        <title>The Global Catalogue of Microorganisms (GCM) 10K type strain sequencing project: providing services to taxonomists for standard genome sequencing and annotation.</title>
        <authorList>
            <consortium name="The Broad Institute Genomics Platform"/>
            <consortium name="The Broad Institute Genome Sequencing Center for Infectious Disease"/>
            <person name="Wu L."/>
            <person name="Ma J."/>
        </authorList>
    </citation>
    <scope>NUCLEOTIDE SEQUENCE [LARGE SCALE GENOMIC DNA]</scope>
    <source>
        <strain evidence="6">CCUG 57263</strain>
    </source>
</reference>
<comment type="similarity">
    <text evidence="1">Belongs to the membrane fusion protein (MFP) (TC 8.A.1) family.</text>
</comment>
<feature type="domain" description="YknX-like C-terminal permuted SH3-like" evidence="4">
    <location>
        <begin position="299"/>
        <end position="366"/>
    </location>
</feature>
<keyword evidence="2" id="KW-0175">Coiled coil</keyword>
<dbReference type="SUPFAM" id="SSF111369">
    <property type="entry name" value="HlyD-like secretion proteins"/>
    <property type="match status" value="1"/>
</dbReference>
<accession>A0ABW3D821</accession>
<dbReference type="RefSeq" id="WP_186328299.1">
    <property type="nucleotide sequence ID" value="NZ_JBHTIU010000020.1"/>
</dbReference>
<protein>
    <submittedName>
        <fullName evidence="5">Efflux RND transporter periplasmic adaptor subunit</fullName>
    </submittedName>
</protein>
<organism evidence="5 6">
    <name type="scientific">Paenibacillus residui</name>
    <dbReference type="NCBI Taxonomy" id="629724"/>
    <lineage>
        <taxon>Bacteria</taxon>
        <taxon>Bacillati</taxon>
        <taxon>Bacillota</taxon>
        <taxon>Bacilli</taxon>
        <taxon>Bacillales</taxon>
        <taxon>Paenibacillaceae</taxon>
        <taxon>Paenibacillus</taxon>
    </lineage>
</organism>
<dbReference type="Proteomes" id="UP001597120">
    <property type="component" value="Unassembled WGS sequence"/>
</dbReference>
<evidence type="ECO:0000259" key="4">
    <source>
        <dbReference type="Pfam" id="PF25989"/>
    </source>
</evidence>
<gene>
    <name evidence="5" type="ORF">ACFQ03_05805</name>
</gene>
<keyword evidence="6" id="KW-1185">Reference proteome</keyword>
<evidence type="ECO:0000256" key="2">
    <source>
        <dbReference type="SAM" id="Coils"/>
    </source>
</evidence>
<dbReference type="Gene3D" id="2.40.50.100">
    <property type="match status" value="1"/>
</dbReference>
<dbReference type="Gene3D" id="1.10.287.470">
    <property type="entry name" value="Helix hairpin bin"/>
    <property type="match status" value="1"/>
</dbReference>
<feature type="coiled-coil region" evidence="2">
    <location>
        <begin position="105"/>
        <end position="180"/>
    </location>
</feature>
<feature type="domain" description="Multidrug resistance protein MdtA-like barrel-sandwich hybrid" evidence="3">
    <location>
        <begin position="67"/>
        <end position="206"/>
    </location>
</feature>
<proteinExistence type="inferred from homology"/>
<dbReference type="InterPro" id="IPR058637">
    <property type="entry name" value="YknX-like_C"/>
</dbReference>
<dbReference type="NCBIfam" id="TIGR01730">
    <property type="entry name" value="RND_mfp"/>
    <property type="match status" value="1"/>
</dbReference>
<evidence type="ECO:0000313" key="6">
    <source>
        <dbReference type="Proteomes" id="UP001597120"/>
    </source>
</evidence>
<dbReference type="Gene3D" id="2.40.420.20">
    <property type="match status" value="1"/>
</dbReference>
<dbReference type="PROSITE" id="PS51257">
    <property type="entry name" value="PROKAR_LIPOPROTEIN"/>
    <property type="match status" value="1"/>
</dbReference>
<comment type="caution">
    <text evidence="5">The sequence shown here is derived from an EMBL/GenBank/DDBJ whole genome shotgun (WGS) entry which is preliminary data.</text>
</comment>
<dbReference type="InterPro" id="IPR058625">
    <property type="entry name" value="MdtA-like_BSH"/>
</dbReference>
<sequence>MLGRNWTRSSSIVLLLVLVLIAAGCSGNPTGGSQEAEEKQTPVQVETVREGDMALNLEIAGTVQASRQVTVVPKVSGTLAELHVSKGQAVKQGDPLATVDNRDLVTALELEKAGLANALNQLELAKSRERQGLDASKNSLRDEVAKEQAAENLRQAQLAVEQAEIGVKQANLRIKQAEQRLSDSVIYSPISGEVLSIQNEVGELVGQSPLMVIVSLDPIKVVANVSPKQLPLFQQGQNVELALNSDSGPVTGTVEYVSPAALDSGLFTVEVKVGNADGSIKPGMTTKLLVPQTLAENVLILPTSSILEENGKSYVYVIRGDQAVKQEVQIVQSQTNETAVQGEITAGERVVTKGQFTLTDGSKVKVMGEGDVN</sequence>
<dbReference type="PANTHER" id="PTHR30469:SF15">
    <property type="entry name" value="HLYD FAMILY OF SECRETION PROTEINS"/>
    <property type="match status" value="1"/>
</dbReference>